<dbReference type="InterPro" id="IPR008545">
    <property type="entry name" value="Web"/>
</dbReference>
<accession>A0AAN9JC28</accession>
<keyword evidence="5" id="KW-1185">Reference proteome</keyword>
<dbReference type="GO" id="GO:0005829">
    <property type="term" value="C:cytosol"/>
    <property type="evidence" value="ECO:0007669"/>
    <property type="project" value="TreeGrafter"/>
</dbReference>
<proteinExistence type="inferred from homology"/>
<comment type="caution">
    <text evidence="4">The sequence shown here is derived from an EMBL/GenBank/DDBJ whole genome shotgun (WGS) entry which is preliminary data.</text>
</comment>
<dbReference type="PANTHER" id="PTHR32054:SF2">
    <property type="entry name" value="PROTEIN PLASTID MOVEMENT IMPAIRED 2"/>
    <property type="match status" value="1"/>
</dbReference>
<evidence type="ECO:0000256" key="2">
    <source>
        <dbReference type="ARBA" id="ARBA00023054"/>
    </source>
</evidence>
<evidence type="ECO:0000313" key="4">
    <source>
        <dbReference type="EMBL" id="KAK7295762.1"/>
    </source>
</evidence>
<sequence>MNDKSQMIAENCFTRETLEGTVINCSQERTPVIGTSSFFLVTFIFVWPFELRILNHNFHLTFFKKFQPTRFQAQSQMDGAELGNRRVGSVKAAVNFYDDRIAETDNPSQKKTLRDFSMKPFSRTKELHRARRDIGRYRDSKWTAESAKAQAESELTTAKKTVKNLSSMIEESSYEAKTQMRDIERLEKLGRSQHEAMVARKNESYEYAQVMRELEYLKRELLKLKLDVASVLEEKARAEKEIEASNSKMLSCLTTAEELRKEIQEANEEQILAELARIEALKELADIEAKREKEANEFSFKLDSTRKKLKEAIEELDESKEIEMKLAVTMSDVDLLQNELNSVKQMEKMVKRDVSVKQFEGSFRKGEESEDSTTLQTITEELEAARKELALIREEGFQFMGSMDVIRNELRHVTAETDRLKKKEGKVDSTVQTLSAKVLRAKSKLEAVSAAEEKARTIVISLSHTLDKLKTETEAAKKENEQISKEVTTTKEEIQKTEFEIDMTEERLQGVMQELEAAKASEALALEKLKTLTENIMTKRAITAQHSSLITISQFEYQYLTKHAAAAEEIADKKVAAAQAWIEALKASEKEILMETKIVQRELKEAKLEQELEVYTKEKLLSIKMSSEELDNWPRKREKSLSKSFQRARSRKSIKLNGTVTPARRAKFQKSASPATRLVNPFPIKKRKKVIPNFAKLFRGKTNTRAT</sequence>
<evidence type="ECO:0008006" key="6">
    <source>
        <dbReference type="Google" id="ProtNLM"/>
    </source>
</evidence>
<dbReference type="Proteomes" id="UP001359559">
    <property type="component" value="Unassembled WGS sequence"/>
</dbReference>
<dbReference type="PANTHER" id="PTHR32054">
    <property type="entry name" value="HEAVY CHAIN, PUTATIVE, EXPRESSED-RELATED-RELATED"/>
    <property type="match status" value="1"/>
</dbReference>
<evidence type="ECO:0000313" key="5">
    <source>
        <dbReference type="Proteomes" id="UP001359559"/>
    </source>
</evidence>
<evidence type="ECO:0000256" key="1">
    <source>
        <dbReference type="ARBA" id="ARBA00005485"/>
    </source>
</evidence>
<organism evidence="4 5">
    <name type="scientific">Clitoria ternatea</name>
    <name type="common">Butterfly pea</name>
    <dbReference type="NCBI Taxonomy" id="43366"/>
    <lineage>
        <taxon>Eukaryota</taxon>
        <taxon>Viridiplantae</taxon>
        <taxon>Streptophyta</taxon>
        <taxon>Embryophyta</taxon>
        <taxon>Tracheophyta</taxon>
        <taxon>Spermatophyta</taxon>
        <taxon>Magnoliopsida</taxon>
        <taxon>eudicotyledons</taxon>
        <taxon>Gunneridae</taxon>
        <taxon>Pentapetalae</taxon>
        <taxon>rosids</taxon>
        <taxon>fabids</taxon>
        <taxon>Fabales</taxon>
        <taxon>Fabaceae</taxon>
        <taxon>Papilionoideae</taxon>
        <taxon>50 kb inversion clade</taxon>
        <taxon>NPAAA clade</taxon>
        <taxon>indigoferoid/millettioid clade</taxon>
        <taxon>Phaseoleae</taxon>
        <taxon>Clitoria</taxon>
    </lineage>
</organism>
<comment type="similarity">
    <text evidence="1">Belongs to the WEB family.</text>
</comment>
<gene>
    <name evidence="4" type="ORF">RJT34_18674</name>
</gene>
<feature type="coiled-coil region" evidence="3">
    <location>
        <begin position="466"/>
        <end position="532"/>
    </location>
</feature>
<dbReference type="GO" id="GO:0009903">
    <property type="term" value="P:chloroplast avoidance movement"/>
    <property type="evidence" value="ECO:0007669"/>
    <property type="project" value="TreeGrafter"/>
</dbReference>
<dbReference type="Pfam" id="PF05701">
    <property type="entry name" value="WEMBL"/>
    <property type="match status" value="1"/>
</dbReference>
<keyword evidence="2 3" id="KW-0175">Coiled coil</keyword>
<dbReference type="GO" id="GO:0009904">
    <property type="term" value="P:chloroplast accumulation movement"/>
    <property type="evidence" value="ECO:0007669"/>
    <property type="project" value="TreeGrafter"/>
</dbReference>
<name>A0AAN9JC28_CLITE</name>
<feature type="coiled-coil region" evidence="3">
    <location>
        <begin position="375"/>
        <end position="423"/>
    </location>
</feature>
<dbReference type="AlphaFoldDB" id="A0AAN9JC28"/>
<dbReference type="EMBL" id="JAYKXN010000004">
    <property type="protein sequence ID" value="KAK7295762.1"/>
    <property type="molecule type" value="Genomic_DNA"/>
</dbReference>
<evidence type="ECO:0000256" key="3">
    <source>
        <dbReference type="SAM" id="Coils"/>
    </source>
</evidence>
<feature type="coiled-coil region" evidence="3">
    <location>
        <begin position="207"/>
        <end position="326"/>
    </location>
</feature>
<protein>
    <recommendedName>
        <fullName evidence="6">Protein PLASTID MOVEMENT IMPAIRED 2</fullName>
    </recommendedName>
</protein>
<reference evidence="4 5" key="1">
    <citation type="submission" date="2024-01" db="EMBL/GenBank/DDBJ databases">
        <title>The genomes of 5 underutilized Papilionoideae crops provide insights into root nodulation and disease resistance.</title>
        <authorList>
            <person name="Yuan L."/>
        </authorList>
    </citation>
    <scope>NUCLEOTIDE SEQUENCE [LARGE SCALE GENOMIC DNA]</scope>
    <source>
        <strain evidence="4">LY-2023</strain>
        <tissue evidence="4">Leaf</tissue>
    </source>
</reference>